<evidence type="ECO:0000313" key="1">
    <source>
        <dbReference type="EMBL" id="CAB3865138.1"/>
    </source>
</evidence>
<name>A0A6S7DN66_9BURK</name>
<accession>A0A6S7DN66</accession>
<gene>
    <name evidence="1" type="ORF">LMG1861_02467</name>
</gene>
<protein>
    <submittedName>
        <fullName evidence="1">Uncharacterized protein</fullName>
    </submittedName>
</protein>
<reference evidence="1 2" key="1">
    <citation type="submission" date="2020-04" db="EMBL/GenBank/DDBJ databases">
        <authorList>
            <person name="De Canck E."/>
        </authorList>
    </citation>
    <scope>NUCLEOTIDE SEQUENCE [LARGE SCALE GENOMIC DNA]</scope>
    <source>
        <strain evidence="1 2">LMG 1861</strain>
    </source>
</reference>
<dbReference type="AlphaFoldDB" id="A0A6S7DN66"/>
<organism evidence="1 2">
    <name type="scientific">Achromobacter piechaudii</name>
    <dbReference type="NCBI Taxonomy" id="72556"/>
    <lineage>
        <taxon>Bacteria</taxon>
        <taxon>Pseudomonadati</taxon>
        <taxon>Pseudomonadota</taxon>
        <taxon>Betaproteobacteria</taxon>
        <taxon>Burkholderiales</taxon>
        <taxon>Alcaligenaceae</taxon>
        <taxon>Achromobacter</taxon>
    </lineage>
</organism>
<dbReference type="EMBL" id="CADILD010000002">
    <property type="protein sequence ID" value="CAB3865138.1"/>
    <property type="molecule type" value="Genomic_DNA"/>
</dbReference>
<proteinExistence type="predicted"/>
<evidence type="ECO:0000313" key="2">
    <source>
        <dbReference type="Proteomes" id="UP000494105"/>
    </source>
</evidence>
<sequence length="108" mass="11176">MELNIKDNGGRLIGVAKVKTGSGAVMEGGFTPSTHFDAYAALFAAREAAANASSADQAERLQRDIDGHGFIAQGPLPLPGTTPVEQLRIAGDRIRFVLQAPASTKAGA</sequence>
<dbReference type="Proteomes" id="UP000494105">
    <property type="component" value="Unassembled WGS sequence"/>
</dbReference>
<dbReference type="RefSeq" id="WP_006219372.1">
    <property type="nucleotide sequence ID" value="NZ_CADILD010000002.1"/>
</dbReference>